<proteinExistence type="predicted"/>
<evidence type="ECO:0000313" key="2">
    <source>
        <dbReference type="EMBL" id="EZA50961.1"/>
    </source>
</evidence>
<evidence type="ECO:0000313" key="3">
    <source>
        <dbReference type="Proteomes" id="UP000053097"/>
    </source>
</evidence>
<dbReference type="AlphaFoldDB" id="A0A026W5S2"/>
<feature type="region of interest" description="Disordered" evidence="1">
    <location>
        <begin position="1"/>
        <end position="56"/>
    </location>
</feature>
<protein>
    <submittedName>
        <fullName evidence="2">Uncharacterized protein</fullName>
    </submittedName>
</protein>
<sequence length="56" mass="5992">MVEGVLVEERRPPSARAQGQVHGAPSSRLKEPKWKRRTVANRDADGSANSAGVLPA</sequence>
<dbReference type="Proteomes" id="UP000053097">
    <property type="component" value="Unassembled WGS sequence"/>
</dbReference>
<evidence type="ECO:0000256" key="1">
    <source>
        <dbReference type="SAM" id="MobiDB-lite"/>
    </source>
</evidence>
<dbReference type="EMBL" id="KK107429">
    <property type="protein sequence ID" value="EZA50961.1"/>
    <property type="molecule type" value="Genomic_DNA"/>
</dbReference>
<reference evidence="2 3" key="1">
    <citation type="journal article" date="2014" name="Curr. Biol.">
        <title>The genome of the clonal raider ant Cerapachys biroi.</title>
        <authorList>
            <person name="Oxley P.R."/>
            <person name="Ji L."/>
            <person name="Fetter-Pruneda I."/>
            <person name="McKenzie S.K."/>
            <person name="Li C."/>
            <person name="Hu H."/>
            <person name="Zhang G."/>
            <person name="Kronauer D.J."/>
        </authorList>
    </citation>
    <scope>NUCLEOTIDE SEQUENCE [LARGE SCALE GENOMIC DNA]</scope>
</reference>
<keyword evidence="3" id="KW-1185">Reference proteome</keyword>
<accession>A0A026W5S2</accession>
<gene>
    <name evidence="2" type="ORF">X777_10589</name>
</gene>
<organism evidence="2 3">
    <name type="scientific">Ooceraea biroi</name>
    <name type="common">Clonal raider ant</name>
    <name type="synonym">Cerapachys biroi</name>
    <dbReference type="NCBI Taxonomy" id="2015173"/>
    <lineage>
        <taxon>Eukaryota</taxon>
        <taxon>Metazoa</taxon>
        <taxon>Ecdysozoa</taxon>
        <taxon>Arthropoda</taxon>
        <taxon>Hexapoda</taxon>
        <taxon>Insecta</taxon>
        <taxon>Pterygota</taxon>
        <taxon>Neoptera</taxon>
        <taxon>Endopterygota</taxon>
        <taxon>Hymenoptera</taxon>
        <taxon>Apocrita</taxon>
        <taxon>Aculeata</taxon>
        <taxon>Formicoidea</taxon>
        <taxon>Formicidae</taxon>
        <taxon>Dorylinae</taxon>
        <taxon>Ooceraea</taxon>
    </lineage>
</organism>
<name>A0A026W5S2_OOCBI</name>